<feature type="compositionally biased region" description="Basic residues" evidence="1">
    <location>
        <begin position="76"/>
        <end position="85"/>
    </location>
</feature>
<gene>
    <name evidence="2" type="ORF">B0T14DRAFT_521939</name>
</gene>
<evidence type="ECO:0000313" key="3">
    <source>
        <dbReference type="Proteomes" id="UP001175000"/>
    </source>
</evidence>
<protein>
    <submittedName>
        <fullName evidence="2">Uncharacterized protein</fullName>
    </submittedName>
</protein>
<proteinExistence type="predicted"/>
<comment type="caution">
    <text evidence="2">The sequence shown here is derived from an EMBL/GenBank/DDBJ whole genome shotgun (WGS) entry which is preliminary data.</text>
</comment>
<accession>A0AA40C0R1</accession>
<organism evidence="2 3">
    <name type="scientific">Immersiella caudata</name>
    <dbReference type="NCBI Taxonomy" id="314043"/>
    <lineage>
        <taxon>Eukaryota</taxon>
        <taxon>Fungi</taxon>
        <taxon>Dikarya</taxon>
        <taxon>Ascomycota</taxon>
        <taxon>Pezizomycotina</taxon>
        <taxon>Sordariomycetes</taxon>
        <taxon>Sordariomycetidae</taxon>
        <taxon>Sordariales</taxon>
        <taxon>Lasiosphaeriaceae</taxon>
        <taxon>Immersiella</taxon>
    </lineage>
</organism>
<dbReference type="AlphaFoldDB" id="A0AA40C0R1"/>
<sequence>MHQIYDPRLTAPRTGPLTAQSTPLKMPSRPGHPPFCPSTPTRKRHENNHHNAQTNPIGAIPNPKHTFLPYLSAGEKKKKRKKKKVLTSSFRGGFPQMDEETTPDLRLDTDGTRVKA</sequence>
<dbReference type="EMBL" id="JAULSU010000004">
    <property type="protein sequence ID" value="KAK0620675.1"/>
    <property type="molecule type" value="Genomic_DNA"/>
</dbReference>
<feature type="region of interest" description="Disordered" evidence="1">
    <location>
        <begin position="1"/>
        <end position="116"/>
    </location>
</feature>
<evidence type="ECO:0000313" key="2">
    <source>
        <dbReference type="EMBL" id="KAK0620675.1"/>
    </source>
</evidence>
<keyword evidence="3" id="KW-1185">Reference proteome</keyword>
<reference evidence="2" key="1">
    <citation type="submission" date="2023-06" db="EMBL/GenBank/DDBJ databases">
        <title>Genome-scale phylogeny and comparative genomics of the fungal order Sordariales.</title>
        <authorList>
            <consortium name="Lawrence Berkeley National Laboratory"/>
            <person name="Hensen N."/>
            <person name="Bonometti L."/>
            <person name="Westerberg I."/>
            <person name="Brannstrom I.O."/>
            <person name="Guillou S."/>
            <person name="Cros-Aarteil S."/>
            <person name="Calhoun S."/>
            <person name="Haridas S."/>
            <person name="Kuo A."/>
            <person name="Mondo S."/>
            <person name="Pangilinan J."/>
            <person name="Riley R."/>
            <person name="Labutti K."/>
            <person name="Andreopoulos B."/>
            <person name="Lipzen A."/>
            <person name="Chen C."/>
            <person name="Yanf M."/>
            <person name="Daum C."/>
            <person name="Ng V."/>
            <person name="Clum A."/>
            <person name="Steindorff A."/>
            <person name="Ohm R."/>
            <person name="Martin F."/>
            <person name="Silar P."/>
            <person name="Natvig D."/>
            <person name="Lalanne C."/>
            <person name="Gautier V."/>
            <person name="Ament-Velasquez S.L."/>
            <person name="Kruys A."/>
            <person name="Hutchinson M.I."/>
            <person name="Powell A.J."/>
            <person name="Barry K."/>
            <person name="Miller A.N."/>
            <person name="Grigoriev I.V."/>
            <person name="Debuchy R."/>
            <person name="Gladieux P."/>
            <person name="Thoren M.H."/>
            <person name="Johannesson H."/>
        </authorList>
    </citation>
    <scope>NUCLEOTIDE SEQUENCE</scope>
    <source>
        <strain evidence="2">CBS 606.72</strain>
    </source>
</reference>
<feature type="compositionally biased region" description="Basic and acidic residues" evidence="1">
    <location>
        <begin position="103"/>
        <end position="116"/>
    </location>
</feature>
<evidence type="ECO:0000256" key="1">
    <source>
        <dbReference type="SAM" id="MobiDB-lite"/>
    </source>
</evidence>
<name>A0AA40C0R1_9PEZI</name>
<dbReference type="Proteomes" id="UP001175000">
    <property type="component" value="Unassembled WGS sequence"/>
</dbReference>